<dbReference type="SUPFAM" id="SSF53335">
    <property type="entry name" value="S-adenosyl-L-methionine-dependent methyltransferases"/>
    <property type="match status" value="1"/>
</dbReference>
<evidence type="ECO:0000313" key="5">
    <source>
        <dbReference type="EMBL" id="KKN41010.1"/>
    </source>
</evidence>
<proteinExistence type="predicted"/>
<protein>
    <recommendedName>
        <fullName evidence="4">SAM-dependent methyltransferase TRM5/TYW2-type domain-containing protein</fullName>
    </recommendedName>
</protein>
<dbReference type="GO" id="GO:0030488">
    <property type="term" value="P:tRNA methylation"/>
    <property type="evidence" value="ECO:0007669"/>
    <property type="project" value="TreeGrafter"/>
</dbReference>
<evidence type="ECO:0000256" key="3">
    <source>
        <dbReference type="ARBA" id="ARBA00022694"/>
    </source>
</evidence>
<dbReference type="InterPro" id="IPR056744">
    <property type="entry name" value="TRM5/TYW2-like_N"/>
</dbReference>
<sequence>MKFKHKIKEKLKGVLNEEKLSLLPRGFQTLGSIIIIKLNPLLLAKKKIIAEGYLDLLPKIRGVYLNSGKIVGPFRKPESMEFLSGEDDPIVTHKENNVIYRFDINKIMFSKGNLNERRYLPTLVKPGEIIVDMFAGIGYFSLQIAKNSQVEKIYCIEFNPEAYRFLLENIKLNHLEEIILPIHGNCKEEVLQLSTSGIRADRIIMGVFPAPFPYVQVALAVSKIKGSVIHFEGVVEKDAYYSLFEDFKKIAEQEGYKSELKSYRFVKSYGPNLFHTVLDINVEKN</sequence>
<dbReference type="Gene3D" id="3.30.300.110">
    <property type="entry name" value="Met-10+ protein-like domains"/>
    <property type="match status" value="1"/>
</dbReference>
<dbReference type="InterPro" id="IPR056743">
    <property type="entry name" value="TRM5-TYW2-like_MTfase"/>
</dbReference>
<keyword evidence="2" id="KW-0949">S-adenosyl-L-methionine</keyword>
<gene>
    <name evidence="5" type="ORF">LCGC14_0727570</name>
</gene>
<dbReference type="GO" id="GO:0005737">
    <property type="term" value="C:cytoplasm"/>
    <property type="evidence" value="ECO:0007669"/>
    <property type="project" value="TreeGrafter"/>
</dbReference>
<feature type="domain" description="SAM-dependent methyltransferase TRM5/TYW2-type" evidence="4">
    <location>
        <begin position="27"/>
        <end position="284"/>
    </location>
</feature>
<evidence type="ECO:0000256" key="1">
    <source>
        <dbReference type="ARBA" id="ARBA00022679"/>
    </source>
</evidence>
<dbReference type="AlphaFoldDB" id="A0A0F9QAL8"/>
<dbReference type="PROSITE" id="PS51684">
    <property type="entry name" value="SAM_MT_TRM5_TYW2"/>
    <property type="match status" value="1"/>
</dbReference>
<evidence type="ECO:0000259" key="4">
    <source>
        <dbReference type="PROSITE" id="PS51684"/>
    </source>
</evidence>
<dbReference type="Gene3D" id="3.40.50.150">
    <property type="entry name" value="Vaccinia Virus protein VP39"/>
    <property type="match status" value="1"/>
</dbReference>
<dbReference type="GO" id="GO:0008175">
    <property type="term" value="F:tRNA methyltransferase activity"/>
    <property type="evidence" value="ECO:0007669"/>
    <property type="project" value="TreeGrafter"/>
</dbReference>
<keyword evidence="1" id="KW-0808">Transferase</keyword>
<organism evidence="5">
    <name type="scientific">marine sediment metagenome</name>
    <dbReference type="NCBI Taxonomy" id="412755"/>
    <lineage>
        <taxon>unclassified sequences</taxon>
        <taxon>metagenomes</taxon>
        <taxon>ecological metagenomes</taxon>
    </lineage>
</organism>
<evidence type="ECO:0000256" key="2">
    <source>
        <dbReference type="ARBA" id="ARBA00022691"/>
    </source>
</evidence>
<dbReference type="InterPro" id="IPR030382">
    <property type="entry name" value="MeTrfase_TRM5/TYW2"/>
</dbReference>
<reference evidence="5" key="1">
    <citation type="journal article" date="2015" name="Nature">
        <title>Complex archaea that bridge the gap between prokaryotes and eukaryotes.</title>
        <authorList>
            <person name="Spang A."/>
            <person name="Saw J.H."/>
            <person name="Jorgensen S.L."/>
            <person name="Zaremba-Niedzwiedzka K."/>
            <person name="Martijn J."/>
            <person name="Lind A.E."/>
            <person name="van Eijk R."/>
            <person name="Schleper C."/>
            <person name="Guy L."/>
            <person name="Ettema T.J."/>
        </authorList>
    </citation>
    <scope>NUCLEOTIDE SEQUENCE</scope>
</reference>
<dbReference type="CDD" id="cd02440">
    <property type="entry name" value="AdoMet_MTases"/>
    <property type="match status" value="1"/>
</dbReference>
<dbReference type="Pfam" id="PF25133">
    <property type="entry name" value="TYW2_N_2"/>
    <property type="match status" value="1"/>
</dbReference>
<dbReference type="PANTHER" id="PTHR23245">
    <property type="entry name" value="TRNA METHYLTRANSFERASE"/>
    <property type="match status" value="1"/>
</dbReference>
<accession>A0A0F9QAL8</accession>
<dbReference type="InterPro" id="IPR029063">
    <property type="entry name" value="SAM-dependent_MTases_sf"/>
</dbReference>
<comment type="caution">
    <text evidence="5">The sequence shown here is derived from an EMBL/GenBank/DDBJ whole genome shotgun (WGS) entry which is preliminary data.</text>
</comment>
<dbReference type="EMBL" id="LAZR01001673">
    <property type="protein sequence ID" value="KKN41010.1"/>
    <property type="molecule type" value="Genomic_DNA"/>
</dbReference>
<name>A0A0F9QAL8_9ZZZZ</name>
<dbReference type="Pfam" id="PF02475">
    <property type="entry name" value="TRM5-TYW2_MTfase"/>
    <property type="match status" value="1"/>
</dbReference>
<keyword evidence="3" id="KW-0819">tRNA processing</keyword>